<protein>
    <submittedName>
        <fullName evidence="2">Tfp pilus assembly protein FimT-like protein</fullName>
    </submittedName>
</protein>
<keyword evidence="1" id="KW-1133">Transmembrane helix</keyword>
<proteinExistence type="predicted"/>
<dbReference type="Pfam" id="PF07963">
    <property type="entry name" value="N_methyl"/>
    <property type="match status" value="1"/>
</dbReference>
<dbReference type="PROSITE" id="PS00409">
    <property type="entry name" value="PROKAR_NTER_METHYL"/>
    <property type="match status" value="1"/>
</dbReference>
<keyword evidence="1" id="KW-0812">Transmembrane</keyword>
<dbReference type="EMBL" id="LBVC01000027">
    <property type="protein sequence ID" value="KKQ78267.1"/>
    <property type="molecule type" value="Genomic_DNA"/>
</dbReference>
<feature type="transmembrane region" description="Helical" evidence="1">
    <location>
        <begin position="6"/>
        <end position="27"/>
    </location>
</feature>
<sequence length="165" mass="17877">MRGFTLIELMIVISIMALLGAFTIANYRSFGEDKDLENAALDVVSLIRTAQTNATTNLKCVNDGGIWQIEYITGSPEIKLNCKEPLADFIKKKTLQLKTNIQVDSVIGSPPIACTGLTINFKPINGQIELGGDEACDSLTATLKNTTRPGTKNVIIEKGGKIYVN</sequence>
<name>A0A0G0KHM0_9BACT</name>
<dbReference type="InterPro" id="IPR045584">
    <property type="entry name" value="Pilin-like"/>
</dbReference>
<gene>
    <name evidence="2" type="ORF">US99_C0027G0006</name>
</gene>
<dbReference type="Gene3D" id="3.30.700.10">
    <property type="entry name" value="Glycoprotein, Type 4 Pilin"/>
    <property type="match status" value="1"/>
</dbReference>
<evidence type="ECO:0000313" key="3">
    <source>
        <dbReference type="Proteomes" id="UP000034324"/>
    </source>
</evidence>
<accession>A0A0G0KHM0</accession>
<keyword evidence="1" id="KW-0472">Membrane</keyword>
<evidence type="ECO:0000256" key="1">
    <source>
        <dbReference type="SAM" id="Phobius"/>
    </source>
</evidence>
<dbReference type="InterPro" id="IPR012902">
    <property type="entry name" value="N_methyl_site"/>
</dbReference>
<dbReference type="SUPFAM" id="SSF54523">
    <property type="entry name" value="Pili subunits"/>
    <property type="match status" value="1"/>
</dbReference>
<reference evidence="2 3" key="1">
    <citation type="journal article" date="2015" name="Nature">
        <title>rRNA introns, odd ribosomes, and small enigmatic genomes across a large radiation of phyla.</title>
        <authorList>
            <person name="Brown C.T."/>
            <person name="Hug L.A."/>
            <person name="Thomas B.C."/>
            <person name="Sharon I."/>
            <person name="Castelle C.J."/>
            <person name="Singh A."/>
            <person name="Wilkins M.J."/>
            <person name="Williams K.H."/>
            <person name="Banfield J.F."/>
        </authorList>
    </citation>
    <scope>NUCLEOTIDE SEQUENCE [LARGE SCALE GENOMIC DNA]</scope>
</reference>
<dbReference type="AlphaFoldDB" id="A0A0G0KHM0"/>
<comment type="caution">
    <text evidence="2">The sequence shown here is derived from an EMBL/GenBank/DDBJ whole genome shotgun (WGS) entry which is preliminary data.</text>
</comment>
<dbReference type="NCBIfam" id="TIGR02532">
    <property type="entry name" value="IV_pilin_GFxxxE"/>
    <property type="match status" value="1"/>
</dbReference>
<evidence type="ECO:0000313" key="2">
    <source>
        <dbReference type="EMBL" id="KKQ78267.1"/>
    </source>
</evidence>
<organism evidence="2 3">
    <name type="scientific">Candidatus Daviesbacteria bacterium GW2011_GWF2_38_6</name>
    <dbReference type="NCBI Taxonomy" id="1618432"/>
    <lineage>
        <taxon>Bacteria</taxon>
        <taxon>Candidatus Daviesiibacteriota</taxon>
    </lineage>
</organism>
<dbReference type="Proteomes" id="UP000034324">
    <property type="component" value="Unassembled WGS sequence"/>
</dbReference>